<proteinExistence type="predicted"/>
<feature type="non-terminal residue" evidence="1">
    <location>
        <position position="94"/>
    </location>
</feature>
<accession>A0A166TQR7</accession>
<dbReference type="Proteomes" id="UP000076532">
    <property type="component" value="Unassembled WGS sequence"/>
</dbReference>
<evidence type="ECO:0000313" key="1">
    <source>
        <dbReference type="EMBL" id="KZP30875.1"/>
    </source>
</evidence>
<dbReference type="EMBL" id="KV417492">
    <property type="protein sequence ID" value="KZP30875.1"/>
    <property type="molecule type" value="Genomic_DNA"/>
</dbReference>
<organism evidence="1 2">
    <name type="scientific">Athelia psychrophila</name>
    <dbReference type="NCBI Taxonomy" id="1759441"/>
    <lineage>
        <taxon>Eukaryota</taxon>
        <taxon>Fungi</taxon>
        <taxon>Dikarya</taxon>
        <taxon>Basidiomycota</taxon>
        <taxon>Agaricomycotina</taxon>
        <taxon>Agaricomycetes</taxon>
        <taxon>Agaricomycetidae</taxon>
        <taxon>Atheliales</taxon>
        <taxon>Atheliaceae</taxon>
        <taxon>Athelia</taxon>
    </lineage>
</organism>
<keyword evidence="2" id="KW-1185">Reference proteome</keyword>
<sequence>MLANITEPGDELRWPKLKMIAVSTVYRALDARRMGEVCRLVVKLQQAGRPFRRLSYPTSGSALALAGAEDIHKLRELVELADFRDDWPTPFEWV</sequence>
<dbReference type="AlphaFoldDB" id="A0A166TQR7"/>
<gene>
    <name evidence="1" type="ORF">FIBSPDRAFT_850307</name>
</gene>
<reference evidence="1 2" key="1">
    <citation type="journal article" date="2016" name="Mol. Biol. Evol.">
        <title>Comparative Genomics of Early-Diverging Mushroom-Forming Fungi Provides Insights into the Origins of Lignocellulose Decay Capabilities.</title>
        <authorList>
            <person name="Nagy L.G."/>
            <person name="Riley R."/>
            <person name="Tritt A."/>
            <person name="Adam C."/>
            <person name="Daum C."/>
            <person name="Floudas D."/>
            <person name="Sun H."/>
            <person name="Yadav J.S."/>
            <person name="Pangilinan J."/>
            <person name="Larsson K.H."/>
            <person name="Matsuura K."/>
            <person name="Barry K."/>
            <person name="Labutti K."/>
            <person name="Kuo R."/>
            <person name="Ohm R.A."/>
            <person name="Bhattacharya S.S."/>
            <person name="Shirouzu T."/>
            <person name="Yoshinaga Y."/>
            <person name="Martin F.M."/>
            <person name="Grigoriev I.V."/>
            <person name="Hibbett D.S."/>
        </authorList>
    </citation>
    <scope>NUCLEOTIDE SEQUENCE [LARGE SCALE GENOMIC DNA]</scope>
    <source>
        <strain evidence="1 2">CBS 109695</strain>
    </source>
</reference>
<name>A0A166TQR7_9AGAM</name>
<evidence type="ECO:0000313" key="2">
    <source>
        <dbReference type="Proteomes" id="UP000076532"/>
    </source>
</evidence>
<protein>
    <submittedName>
        <fullName evidence="1">Uncharacterized protein</fullName>
    </submittedName>
</protein>